<dbReference type="CDD" id="cd00685">
    <property type="entry name" value="Trans_IPPS_HT"/>
    <property type="match status" value="1"/>
</dbReference>
<proteinExistence type="inferred from homology"/>
<dbReference type="Gene3D" id="1.10.600.10">
    <property type="entry name" value="Farnesyl Diphosphate Synthase"/>
    <property type="match status" value="1"/>
</dbReference>
<evidence type="ECO:0000256" key="1">
    <source>
        <dbReference type="ARBA" id="ARBA00001946"/>
    </source>
</evidence>
<evidence type="ECO:0000256" key="4">
    <source>
        <dbReference type="ARBA" id="ARBA00022723"/>
    </source>
</evidence>
<dbReference type="SFLD" id="SFLDS00005">
    <property type="entry name" value="Isoprenoid_Synthase_Type_I"/>
    <property type="match status" value="1"/>
</dbReference>
<evidence type="ECO:0000256" key="2">
    <source>
        <dbReference type="ARBA" id="ARBA00006706"/>
    </source>
</evidence>
<evidence type="ECO:0000256" key="3">
    <source>
        <dbReference type="ARBA" id="ARBA00022679"/>
    </source>
</evidence>
<dbReference type="SFLD" id="SFLDG01017">
    <property type="entry name" value="Polyprenyl_Transferase_Like"/>
    <property type="match status" value="1"/>
</dbReference>
<dbReference type="InterPro" id="IPR008949">
    <property type="entry name" value="Isoprenoid_synthase_dom_sf"/>
</dbReference>
<dbReference type="SUPFAM" id="SSF48576">
    <property type="entry name" value="Terpenoid synthases"/>
    <property type="match status" value="1"/>
</dbReference>
<keyword evidence="3" id="KW-0808">Transferase</keyword>
<evidence type="ECO:0008006" key="7">
    <source>
        <dbReference type="Google" id="ProtNLM"/>
    </source>
</evidence>
<dbReference type="GO" id="GO:0046872">
    <property type="term" value="F:metal ion binding"/>
    <property type="evidence" value="ECO:0007669"/>
    <property type="project" value="UniProtKB-KW"/>
</dbReference>
<dbReference type="PANTHER" id="PTHR12001">
    <property type="entry name" value="GERANYLGERANYL PYROPHOSPHATE SYNTHASE"/>
    <property type="match status" value="1"/>
</dbReference>
<protein>
    <recommendedName>
        <fullName evidence="7">Polyprenyl synthetase</fullName>
    </recommendedName>
</protein>
<dbReference type="PANTHER" id="PTHR12001:SF85">
    <property type="entry name" value="SHORT CHAIN ISOPRENYL DIPHOSPHATE SYNTHASE"/>
    <property type="match status" value="1"/>
</dbReference>
<gene>
    <name evidence="6" type="ORF">LCGC14_1234760</name>
</gene>
<dbReference type="InterPro" id="IPR033749">
    <property type="entry name" value="Polyprenyl_synt_CS"/>
</dbReference>
<dbReference type="EMBL" id="LAZR01006622">
    <property type="protein sequence ID" value="KKM90821.1"/>
    <property type="molecule type" value="Genomic_DNA"/>
</dbReference>
<accession>A0A0F9LUU2</accession>
<evidence type="ECO:0000256" key="5">
    <source>
        <dbReference type="ARBA" id="ARBA00022842"/>
    </source>
</evidence>
<dbReference type="Pfam" id="PF00348">
    <property type="entry name" value="polyprenyl_synt"/>
    <property type="match status" value="1"/>
</dbReference>
<dbReference type="InterPro" id="IPR000092">
    <property type="entry name" value="Polyprenyl_synt"/>
</dbReference>
<name>A0A0F9LUU2_9ZZZZ</name>
<dbReference type="AlphaFoldDB" id="A0A0F9LUU2"/>
<keyword evidence="4" id="KW-0479">Metal-binding</keyword>
<comment type="cofactor">
    <cofactor evidence="1">
        <name>Mg(2+)</name>
        <dbReference type="ChEBI" id="CHEBI:18420"/>
    </cofactor>
</comment>
<dbReference type="GO" id="GO:0008299">
    <property type="term" value="P:isoprenoid biosynthetic process"/>
    <property type="evidence" value="ECO:0007669"/>
    <property type="project" value="InterPro"/>
</dbReference>
<evidence type="ECO:0000313" key="6">
    <source>
        <dbReference type="EMBL" id="KKM90821.1"/>
    </source>
</evidence>
<dbReference type="PROSITE" id="PS00723">
    <property type="entry name" value="POLYPRENYL_SYNTHASE_1"/>
    <property type="match status" value="1"/>
</dbReference>
<keyword evidence="5" id="KW-0460">Magnesium</keyword>
<dbReference type="GO" id="GO:0004659">
    <property type="term" value="F:prenyltransferase activity"/>
    <property type="evidence" value="ECO:0007669"/>
    <property type="project" value="InterPro"/>
</dbReference>
<dbReference type="PROSITE" id="PS00444">
    <property type="entry name" value="POLYPRENYL_SYNTHASE_2"/>
    <property type="match status" value="1"/>
</dbReference>
<reference evidence="6" key="1">
    <citation type="journal article" date="2015" name="Nature">
        <title>Complex archaea that bridge the gap between prokaryotes and eukaryotes.</title>
        <authorList>
            <person name="Spang A."/>
            <person name="Saw J.H."/>
            <person name="Jorgensen S.L."/>
            <person name="Zaremba-Niedzwiedzka K."/>
            <person name="Martijn J."/>
            <person name="Lind A.E."/>
            <person name="van Eijk R."/>
            <person name="Schleper C."/>
            <person name="Guy L."/>
            <person name="Ettema T.J."/>
        </authorList>
    </citation>
    <scope>NUCLEOTIDE SEQUENCE</scope>
</reference>
<comment type="similarity">
    <text evidence="2">Belongs to the FPP/GGPP synthase family.</text>
</comment>
<sequence>MNFNDYVNEYKSKINSVIKSIFDEKLNSVNDPFLKTYFSEMNDYFLAGGKRIRPLLCIATFNAFINKNDKNIIPPSVGTEFLHNASLIHDDIIDRDDFRRGKPAFHFRFRNYHEKHDLKKIEATEFGNSVGIIGGDTAFFLGLEAYFSSDFDNDLNLNAVKIYEQAFIEVANGVLIELDMVNRKNISITDYIEMVSLKTGALIEKSILIGANYAKVSEKHKELLSVYGINLGIIFQIIDDILGTFGDEKITGKPSDGDIREAKKTCLLIDALNKLGENDKNHLEQLIENPNMTNNEVQEVKNLFIKADVINSCKNLASSYFQEALDAINKLKTVINKSEAEFYENLLNFVLNRNF</sequence>
<organism evidence="6">
    <name type="scientific">marine sediment metagenome</name>
    <dbReference type="NCBI Taxonomy" id="412755"/>
    <lineage>
        <taxon>unclassified sequences</taxon>
        <taxon>metagenomes</taxon>
        <taxon>ecological metagenomes</taxon>
    </lineage>
</organism>
<comment type="caution">
    <text evidence="6">The sequence shown here is derived from an EMBL/GenBank/DDBJ whole genome shotgun (WGS) entry which is preliminary data.</text>
</comment>